<comment type="subcellular location">
    <subcellularLocation>
        <location evidence="1">Membrane</location>
        <topology evidence="1">Multi-pass membrane protein</topology>
    </subcellularLocation>
</comment>
<feature type="transmembrane region" description="Helical" evidence="7">
    <location>
        <begin position="359"/>
        <end position="377"/>
    </location>
</feature>
<dbReference type="GO" id="GO:0008137">
    <property type="term" value="F:NADH dehydrogenase (ubiquinone) activity"/>
    <property type="evidence" value="ECO:0007669"/>
    <property type="project" value="UniProtKB-EC"/>
</dbReference>
<dbReference type="PANTHER" id="PTHR22773">
    <property type="entry name" value="NADH DEHYDROGENASE"/>
    <property type="match status" value="1"/>
</dbReference>
<evidence type="ECO:0000256" key="5">
    <source>
        <dbReference type="ARBA" id="ARBA00023136"/>
    </source>
</evidence>
<keyword evidence="5 7" id="KW-0472">Membrane</keyword>
<comment type="catalytic activity">
    <reaction evidence="6">
        <text>a ubiquinone + NADH + 5 H(+)(in) = a ubiquinol + NAD(+) + 4 H(+)(out)</text>
        <dbReference type="Rhea" id="RHEA:29091"/>
        <dbReference type="Rhea" id="RHEA-COMP:9565"/>
        <dbReference type="Rhea" id="RHEA-COMP:9566"/>
        <dbReference type="ChEBI" id="CHEBI:15378"/>
        <dbReference type="ChEBI" id="CHEBI:16389"/>
        <dbReference type="ChEBI" id="CHEBI:17976"/>
        <dbReference type="ChEBI" id="CHEBI:57540"/>
        <dbReference type="ChEBI" id="CHEBI:57945"/>
        <dbReference type="EC" id="7.1.1.2"/>
    </reaction>
</comment>
<feature type="transmembrane region" description="Helical" evidence="7">
    <location>
        <begin position="40"/>
        <end position="60"/>
    </location>
</feature>
<gene>
    <name evidence="9" type="primary">NAD2</name>
</gene>
<dbReference type="HAMAP" id="MF_00445">
    <property type="entry name" value="NDH1_NuoN_1"/>
    <property type="match status" value="1"/>
</dbReference>
<name>A0A7I6N444_9METZ</name>
<dbReference type="InterPro" id="IPR010096">
    <property type="entry name" value="NADH-Q_OxRdtase_suN/2"/>
</dbReference>
<dbReference type="AlphaFoldDB" id="A0A7I6N444"/>
<feature type="domain" description="NADH:quinone oxidoreductase/Mrp antiporter transmembrane" evidence="8">
    <location>
        <begin position="486"/>
        <end position="540"/>
    </location>
</feature>
<sequence>MNNPRDLFDPMISMITQFVPILVITLAIFIILLRTPQRRNIYIAFFATLIAFFITIQGSFGHLGPSGSPFPFKDLLETVPVPTEPYPVLENEGGENPMGRGFLESPTPWILMNTASEGSFGSPSIFFGANLSDILSNFFNFAIAAYDIEILGLKEGTPFGLTFGMIKENTYWVSECVILLSLMGLLFLTNEKGSGLALVLIVGLGGILLIESANWLTIYLALEFQTLALFILAGNPKGFPSPGSVPPEGGLKYWILGAMSSGFYLFGCALYFGLTGSEGSLGTILSATLETTNIELKQGSLGYLFITVAILFKLAAAPFHMWTPDVYEGAPTPTTALIAIIPKYTVYVLLTSLVITSKLLLSVAIISLIVGAFGALNQTRVKRLLAYSGIGHIGFVLMGVSAGTYESLQNSWTYILVYLITTLASFTVICTLEEGGTRDPSDPGDPKREYKKAEKKVSGLLSFSNNKPTQKRGSLNKKVLFGGPIRNYNLVRRLVDLTILSRGHPYSAFSLAVIFLSLAGIPPLLGFLGKWFILVGSIKIAFSSSLPIYYLVALFAVICTCVSAFYYIRIVSTIYFNFSRPFIKTKTPLSFILTWESILYGRGNKGRAPGASFGGGKSILISIYIYLIIFIMICPQPLLLMSHEARGNP</sequence>
<feature type="domain" description="NADH:quinone oxidoreductase/Mrp antiporter transmembrane" evidence="8">
    <location>
        <begin position="212"/>
        <end position="432"/>
    </location>
</feature>
<evidence type="ECO:0000256" key="2">
    <source>
        <dbReference type="ARBA" id="ARBA00012944"/>
    </source>
</evidence>
<feature type="transmembrane region" description="Helical" evidence="7">
    <location>
        <begin position="171"/>
        <end position="188"/>
    </location>
</feature>
<evidence type="ECO:0000256" key="3">
    <source>
        <dbReference type="ARBA" id="ARBA00022692"/>
    </source>
</evidence>
<evidence type="ECO:0000256" key="4">
    <source>
        <dbReference type="ARBA" id="ARBA00022989"/>
    </source>
</evidence>
<feature type="transmembrane region" description="Helical" evidence="7">
    <location>
        <begin position="301"/>
        <end position="322"/>
    </location>
</feature>
<dbReference type="InterPro" id="IPR001750">
    <property type="entry name" value="ND/Mrp_TM"/>
</dbReference>
<dbReference type="GO" id="GO:0042773">
    <property type="term" value="P:ATP synthesis coupled electron transport"/>
    <property type="evidence" value="ECO:0007669"/>
    <property type="project" value="InterPro"/>
</dbReference>
<feature type="transmembrane region" description="Helical" evidence="7">
    <location>
        <begin position="411"/>
        <end position="432"/>
    </location>
</feature>
<evidence type="ECO:0000256" key="7">
    <source>
        <dbReference type="SAM" id="Phobius"/>
    </source>
</evidence>
<keyword evidence="4 7" id="KW-1133">Transmembrane helix</keyword>
<evidence type="ECO:0000256" key="1">
    <source>
        <dbReference type="ARBA" id="ARBA00004141"/>
    </source>
</evidence>
<accession>A0A7I6N444</accession>
<feature type="transmembrane region" description="Helical" evidence="7">
    <location>
        <begin position="384"/>
        <end position="405"/>
    </location>
</feature>
<protein>
    <recommendedName>
        <fullName evidence="2">NADH:ubiquinone reductase (H(+)-translocating)</fullName>
        <ecNumber evidence="2">7.1.1.2</ecNumber>
    </recommendedName>
</protein>
<evidence type="ECO:0000256" key="6">
    <source>
        <dbReference type="ARBA" id="ARBA00049551"/>
    </source>
</evidence>
<dbReference type="Pfam" id="PF00361">
    <property type="entry name" value="Proton_antipo_M"/>
    <property type="match status" value="2"/>
</dbReference>
<organism evidence="9">
    <name type="scientific">Placozoa sp. H19</name>
    <dbReference type="NCBI Taxonomy" id="1265248"/>
    <lineage>
        <taxon>Eukaryota</taxon>
        <taxon>Metazoa</taxon>
        <taxon>Placozoa</taxon>
    </lineage>
</organism>
<feature type="transmembrane region" description="Helical" evidence="7">
    <location>
        <begin position="548"/>
        <end position="568"/>
    </location>
</feature>
<dbReference type="EC" id="7.1.1.2" evidence="2"/>
<geneLocation type="mitochondrion" evidence="9"/>
<dbReference type="GO" id="GO:0016020">
    <property type="term" value="C:membrane"/>
    <property type="evidence" value="ECO:0007669"/>
    <property type="project" value="UniProtKB-SubCell"/>
</dbReference>
<proteinExistence type="inferred from homology"/>
<feature type="transmembrane region" description="Helical" evidence="7">
    <location>
        <begin position="619"/>
        <end position="639"/>
    </location>
</feature>
<evidence type="ECO:0000259" key="8">
    <source>
        <dbReference type="Pfam" id="PF00361"/>
    </source>
</evidence>
<feature type="transmembrane region" description="Helical" evidence="7">
    <location>
        <begin position="508"/>
        <end position="528"/>
    </location>
</feature>
<keyword evidence="3 7" id="KW-0812">Transmembrane</keyword>
<feature type="transmembrane region" description="Helical" evidence="7">
    <location>
        <begin position="12"/>
        <end position="33"/>
    </location>
</feature>
<evidence type="ECO:0000313" key="9">
    <source>
        <dbReference type="EMBL" id="BBI37429.1"/>
    </source>
</evidence>
<dbReference type="EMBL" id="LC460471">
    <property type="protein sequence ID" value="BBI37429.1"/>
    <property type="molecule type" value="Genomic_DNA"/>
</dbReference>
<feature type="transmembrane region" description="Helical" evidence="7">
    <location>
        <begin position="253"/>
        <end position="274"/>
    </location>
</feature>
<reference evidence="9" key="1">
    <citation type="journal article" date="2020" name="Genome Biol.">
        <title>Mitochondrial genome evolution of placozoans: gene rearrangements and repeat expansions.</title>
        <authorList>
            <person name="Miyazawa H."/>
            <person name="Osigus H.J."/>
            <person name="Rolfes S."/>
            <person name="Kamm K."/>
            <person name="Schierwater B."/>
            <person name="Nakano H."/>
        </authorList>
    </citation>
    <scope>NUCLEOTIDE SEQUENCE</scope>
    <source>
        <strain evidence="9">SKN_3</strain>
    </source>
</reference>
<feature type="transmembrane region" description="Helical" evidence="7">
    <location>
        <begin position="195"/>
        <end position="210"/>
    </location>
</feature>
<keyword evidence="9" id="KW-0496">Mitochondrion</keyword>